<evidence type="ECO:0000313" key="3">
    <source>
        <dbReference type="EMBL" id="KKL11537.1"/>
    </source>
</evidence>
<feature type="coiled-coil region" evidence="1">
    <location>
        <begin position="52"/>
        <end position="79"/>
    </location>
</feature>
<dbReference type="EMBL" id="LAZR01041612">
    <property type="protein sequence ID" value="KKL11537.1"/>
    <property type="molecule type" value="Genomic_DNA"/>
</dbReference>
<accession>A0A0F9BCG7</accession>
<comment type="caution">
    <text evidence="3">The sequence shown here is derived from an EMBL/GenBank/DDBJ whole genome shotgun (WGS) entry which is preliminary data.</text>
</comment>
<sequence>MPHLKTEDYEGKERRNGSRLRLSIGEQLRILTLVGTLLIGGILFYFNTNSGMEALAKEAEASEERIKDVEGVNQQQNNDILVMQTDVQYIKGDVSEVKMDVKDILNLLRQKHD</sequence>
<feature type="transmembrane region" description="Helical" evidence="2">
    <location>
        <begin position="28"/>
        <end position="46"/>
    </location>
</feature>
<keyword evidence="1" id="KW-0175">Coiled coil</keyword>
<organism evidence="3">
    <name type="scientific">marine sediment metagenome</name>
    <dbReference type="NCBI Taxonomy" id="412755"/>
    <lineage>
        <taxon>unclassified sequences</taxon>
        <taxon>metagenomes</taxon>
        <taxon>ecological metagenomes</taxon>
    </lineage>
</organism>
<protein>
    <submittedName>
        <fullName evidence="3">Uncharacterized protein</fullName>
    </submittedName>
</protein>
<name>A0A0F9BCG7_9ZZZZ</name>
<gene>
    <name evidence="3" type="ORF">LCGC14_2544840</name>
</gene>
<evidence type="ECO:0000256" key="2">
    <source>
        <dbReference type="SAM" id="Phobius"/>
    </source>
</evidence>
<keyword evidence="2" id="KW-1133">Transmembrane helix</keyword>
<keyword evidence="2" id="KW-0812">Transmembrane</keyword>
<keyword evidence="2" id="KW-0472">Membrane</keyword>
<evidence type="ECO:0000256" key="1">
    <source>
        <dbReference type="SAM" id="Coils"/>
    </source>
</evidence>
<reference evidence="3" key="1">
    <citation type="journal article" date="2015" name="Nature">
        <title>Complex archaea that bridge the gap between prokaryotes and eukaryotes.</title>
        <authorList>
            <person name="Spang A."/>
            <person name="Saw J.H."/>
            <person name="Jorgensen S.L."/>
            <person name="Zaremba-Niedzwiedzka K."/>
            <person name="Martijn J."/>
            <person name="Lind A.E."/>
            <person name="van Eijk R."/>
            <person name="Schleper C."/>
            <person name="Guy L."/>
            <person name="Ettema T.J."/>
        </authorList>
    </citation>
    <scope>NUCLEOTIDE SEQUENCE</scope>
</reference>
<proteinExistence type="predicted"/>
<dbReference type="AlphaFoldDB" id="A0A0F9BCG7"/>